<keyword evidence="1" id="KW-0732">Signal</keyword>
<dbReference type="EMBL" id="JAIZAY010000301">
    <property type="protein sequence ID" value="KAJ8018536.1"/>
    <property type="molecule type" value="Genomic_DNA"/>
</dbReference>
<feature type="chain" id="PRO_5040170204" description="Ig-like domain-containing protein" evidence="1">
    <location>
        <begin position="22"/>
        <end position="144"/>
    </location>
</feature>
<organism evidence="2 3">
    <name type="scientific">Holothuria leucospilota</name>
    <name type="common">Black long sea cucumber</name>
    <name type="synonym">Mertensiothuria leucospilota</name>
    <dbReference type="NCBI Taxonomy" id="206669"/>
    <lineage>
        <taxon>Eukaryota</taxon>
        <taxon>Metazoa</taxon>
        <taxon>Echinodermata</taxon>
        <taxon>Eleutherozoa</taxon>
        <taxon>Echinozoa</taxon>
        <taxon>Holothuroidea</taxon>
        <taxon>Aspidochirotacea</taxon>
        <taxon>Aspidochirotida</taxon>
        <taxon>Holothuriidae</taxon>
        <taxon>Holothuria</taxon>
    </lineage>
</organism>
<name>A0A9Q0YBL1_HOLLE</name>
<evidence type="ECO:0000256" key="1">
    <source>
        <dbReference type="SAM" id="SignalP"/>
    </source>
</evidence>
<keyword evidence="3" id="KW-1185">Reference proteome</keyword>
<sequence length="144" mass="16062">MSIVLLINIQFVVTAVPFVHGCTGHSYCVLDAETEGTLVCSLNGIRPKVLLVWKTLHEGDASLISFTNQQVEVRSIGEVYDITLTSTYQMQEIRKDRITLECRISESNIPALQSSTKIDIIFSSGKDCLLLDIFSQMPNKIILK</sequence>
<proteinExistence type="predicted"/>
<dbReference type="Proteomes" id="UP001152320">
    <property type="component" value="Unassembled WGS sequence"/>
</dbReference>
<gene>
    <name evidence="2" type="ORF">HOLleu_43425</name>
</gene>
<comment type="caution">
    <text evidence="2">The sequence shown here is derived from an EMBL/GenBank/DDBJ whole genome shotgun (WGS) entry which is preliminary data.</text>
</comment>
<dbReference type="AlphaFoldDB" id="A0A9Q0YBL1"/>
<accession>A0A9Q0YBL1</accession>
<evidence type="ECO:0000313" key="2">
    <source>
        <dbReference type="EMBL" id="KAJ8018536.1"/>
    </source>
</evidence>
<evidence type="ECO:0000313" key="3">
    <source>
        <dbReference type="Proteomes" id="UP001152320"/>
    </source>
</evidence>
<evidence type="ECO:0008006" key="4">
    <source>
        <dbReference type="Google" id="ProtNLM"/>
    </source>
</evidence>
<reference evidence="2" key="1">
    <citation type="submission" date="2021-10" db="EMBL/GenBank/DDBJ databases">
        <title>Tropical sea cucumber genome reveals ecological adaptation and Cuvierian tubules defense mechanism.</title>
        <authorList>
            <person name="Chen T."/>
        </authorList>
    </citation>
    <scope>NUCLEOTIDE SEQUENCE</scope>
    <source>
        <strain evidence="2">Nanhai2018</strain>
        <tissue evidence="2">Muscle</tissue>
    </source>
</reference>
<feature type="signal peptide" evidence="1">
    <location>
        <begin position="1"/>
        <end position="21"/>
    </location>
</feature>
<protein>
    <recommendedName>
        <fullName evidence="4">Ig-like domain-containing protein</fullName>
    </recommendedName>
</protein>